<feature type="domain" description="PAS" evidence="1">
    <location>
        <begin position="188"/>
        <end position="258"/>
    </location>
</feature>
<protein>
    <recommendedName>
        <fullName evidence="4">PAS domain S-box protein</fullName>
    </recommendedName>
</protein>
<dbReference type="PANTHER" id="PTHR44757:SF2">
    <property type="entry name" value="BIOFILM ARCHITECTURE MAINTENANCE PROTEIN MBAA"/>
    <property type="match status" value="1"/>
</dbReference>
<dbReference type="CDD" id="cd00130">
    <property type="entry name" value="PAS"/>
    <property type="match status" value="2"/>
</dbReference>
<dbReference type="Pfam" id="PF13426">
    <property type="entry name" value="PAS_9"/>
    <property type="match status" value="1"/>
</dbReference>
<dbReference type="Gene3D" id="3.30.450.20">
    <property type="entry name" value="PAS domain"/>
    <property type="match status" value="3"/>
</dbReference>
<evidence type="ECO:0000259" key="1">
    <source>
        <dbReference type="PROSITE" id="PS50112"/>
    </source>
</evidence>
<dbReference type="PROSITE" id="PS50113">
    <property type="entry name" value="PAC"/>
    <property type="match status" value="2"/>
</dbReference>
<dbReference type="InterPro" id="IPR035965">
    <property type="entry name" value="PAS-like_dom_sf"/>
</dbReference>
<dbReference type="InterPro" id="IPR000700">
    <property type="entry name" value="PAS-assoc_C"/>
</dbReference>
<dbReference type="AlphaFoldDB" id="X1AIV1"/>
<dbReference type="EMBL" id="BART01006236">
    <property type="protein sequence ID" value="GAG59911.1"/>
    <property type="molecule type" value="Genomic_DNA"/>
</dbReference>
<dbReference type="PANTHER" id="PTHR44757">
    <property type="entry name" value="DIGUANYLATE CYCLASE DGCP"/>
    <property type="match status" value="1"/>
</dbReference>
<dbReference type="InterPro" id="IPR013656">
    <property type="entry name" value="PAS_4"/>
</dbReference>
<dbReference type="InterPro" id="IPR000014">
    <property type="entry name" value="PAS"/>
</dbReference>
<feature type="non-terminal residue" evidence="3">
    <location>
        <position position="403"/>
    </location>
</feature>
<dbReference type="InterPro" id="IPR001610">
    <property type="entry name" value="PAC"/>
</dbReference>
<sequence length="403" mass="47162">MTDEPDIVRELKDAEKLEMLQSKKNSYEKLDVVDDLSKDIHDDSVVFAEDDMNEKTEDIQIGHLEEKYRMIFENSAVAITVTDSNEHIVSWNKYTEQLLGMKKDELHMRPVQSLYPPDEWKKIRSENVRRRGMQHHLETKILRKNKEPLDVDISLSILKDRHGNIIGSIGVIRDISDRKEMERKLMSERDLLQSLLDNIPDSIYFKDAERNFIKVNKTKASHSYVTKKDMIGKTDFDFFLEGDARKTNEDDHRVMETGKPIVNKTEKITDKNGVERWISVTKIPRYDTEGRIVGTMGISRDITLLIMGENELKESEERYRTIFENSAVAIMLTNENEKIISWNKYTETLLSKGKDELYMKPVESLYPAEEWQKIRSQNVRQKGMQHRLETKIFGKDNEALDVD</sequence>
<gene>
    <name evidence="3" type="ORF">S01H4_14210</name>
</gene>
<proteinExistence type="predicted"/>
<dbReference type="NCBIfam" id="TIGR00229">
    <property type="entry name" value="sensory_box"/>
    <property type="match status" value="3"/>
</dbReference>
<dbReference type="SMART" id="SM00086">
    <property type="entry name" value="PAC"/>
    <property type="match status" value="2"/>
</dbReference>
<accession>X1AIV1</accession>
<dbReference type="Pfam" id="PF08448">
    <property type="entry name" value="PAS_4"/>
    <property type="match status" value="1"/>
</dbReference>
<evidence type="ECO:0008006" key="4">
    <source>
        <dbReference type="Google" id="ProtNLM"/>
    </source>
</evidence>
<name>X1AIV1_9ZZZZ</name>
<dbReference type="SMART" id="SM00091">
    <property type="entry name" value="PAS"/>
    <property type="match status" value="3"/>
</dbReference>
<dbReference type="PROSITE" id="PS50112">
    <property type="entry name" value="PAS"/>
    <property type="match status" value="3"/>
</dbReference>
<dbReference type="Pfam" id="PF13188">
    <property type="entry name" value="PAS_8"/>
    <property type="match status" value="1"/>
</dbReference>
<evidence type="ECO:0000259" key="2">
    <source>
        <dbReference type="PROSITE" id="PS50113"/>
    </source>
</evidence>
<comment type="caution">
    <text evidence="3">The sequence shown here is derived from an EMBL/GenBank/DDBJ whole genome shotgun (WGS) entry which is preliminary data.</text>
</comment>
<evidence type="ECO:0000313" key="3">
    <source>
        <dbReference type="EMBL" id="GAG59911.1"/>
    </source>
</evidence>
<reference evidence="3" key="1">
    <citation type="journal article" date="2014" name="Front. Microbiol.">
        <title>High frequency of phylogenetically diverse reductive dehalogenase-homologous genes in deep subseafloor sedimentary metagenomes.</title>
        <authorList>
            <person name="Kawai M."/>
            <person name="Futagami T."/>
            <person name="Toyoda A."/>
            <person name="Takaki Y."/>
            <person name="Nishi S."/>
            <person name="Hori S."/>
            <person name="Arai W."/>
            <person name="Tsubouchi T."/>
            <person name="Morono Y."/>
            <person name="Uchiyama I."/>
            <person name="Ito T."/>
            <person name="Fujiyama A."/>
            <person name="Inagaki F."/>
            <person name="Takami H."/>
        </authorList>
    </citation>
    <scope>NUCLEOTIDE SEQUENCE</scope>
    <source>
        <strain evidence="3">Expedition CK06-06</strain>
    </source>
</reference>
<feature type="domain" description="PAS" evidence="1">
    <location>
        <begin position="64"/>
        <end position="140"/>
    </location>
</feature>
<feature type="domain" description="PAC" evidence="2">
    <location>
        <begin position="135"/>
        <end position="187"/>
    </location>
</feature>
<organism evidence="3">
    <name type="scientific">marine sediment metagenome</name>
    <dbReference type="NCBI Taxonomy" id="412755"/>
    <lineage>
        <taxon>unclassified sequences</taxon>
        <taxon>metagenomes</taxon>
        <taxon>ecological metagenomes</taxon>
    </lineage>
</organism>
<dbReference type="InterPro" id="IPR052155">
    <property type="entry name" value="Biofilm_reg_signaling"/>
</dbReference>
<dbReference type="SUPFAM" id="SSF55785">
    <property type="entry name" value="PYP-like sensor domain (PAS domain)"/>
    <property type="match status" value="3"/>
</dbReference>
<feature type="domain" description="PAC" evidence="2">
    <location>
        <begin position="262"/>
        <end position="314"/>
    </location>
</feature>
<feature type="domain" description="PAS" evidence="1">
    <location>
        <begin position="315"/>
        <end position="391"/>
    </location>
</feature>